<keyword evidence="5" id="KW-1185">Reference proteome</keyword>
<dbReference type="STRING" id="4536.A0A0E0GC43"/>
<reference evidence="4" key="2">
    <citation type="submission" date="2018-04" db="EMBL/GenBank/DDBJ databases">
        <title>OnivRS2 (Oryza nivara Reference Sequence Version 2).</title>
        <authorList>
            <person name="Zhang J."/>
            <person name="Kudrna D."/>
            <person name="Lee S."/>
            <person name="Talag J."/>
            <person name="Rajasekar S."/>
            <person name="Welchert J."/>
            <person name="Hsing Y.-I."/>
            <person name="Wing R.A."/>
        </authorList>
    </citation>
    <scope>NUCLEOTIDE SEQUENCE [LARGE SCALE GENOMIC DNA]</scope>
    <source>
        <strain evidence="4">SL10</strain>
    </source>
</reference>
<dbReference type="PANTHER" id="PTHR11176:SF57">
    <property type="entry name" value="PROTEIN BOULE"/>
    <property type="match status" value="1"/>
</dbReference>
<dbReference type="GO" id="GO:0003723">
    <property type="term" value="F:RNA binding"/>
    <property type="evidence" value="ECO:0007669"/>
    <property type="project" value="UniProtKB-UniRule"/>
</dbReference>
<dbReference type="OMA" id="VMYPYGV"/>
<dbReference type="InterPro" id="IPR035979">
    <property type="entry name" value="RBD_domain_sf"/>
</dbReference>
<dbReference type="SMART" id="SM00360">
    <property type="entry name" value="RRM"/>
    <property type="match status" value="1"/>
</dbReference>
<keyword evidence="1 2" id="KW-0694">RNA-binding</keyword>
<evidence type="ECO:0000256" key="2">
    <source>
        <dbReference type="PROSITE-ProRule" id="PRU00176"/>
    </source>
</evidence>
<dbReference type="Proteomes" id="UP000006591">
    <property type="component" value="Chromosome 2"/>
</dbReference>
<sequence length="363" mass="39729">MAQQQQQQGSGSGSASASSSSSGLHLLASPFGDTTYTKVFVGGLAWETTSERLRRFYDRFGEILEAVVITDRHSGRSKGYGFVTFRDPESARKACEDPTPVIDGRRANCNLASLGRAQPAVPLGRPRSAGSYFGVPVPRGVYVGGYGQHRTLPLGYYQGFPVPQYSYTTYGTEYIYPQGTLNPYVGQQYVPIYGVSSAANTASQPFSQFSPSISGGGNGYVAIHGYNVPGNPFVQLTGSNFSSASPTPRPTIQAPFLQHRFLLTRTWSSQLTHLSLHRLVVPLDCSRTKEQCCCICSTGSYLWQVIPLAFIRLPLSWSSDVPGIMMLPRWMGHDPRATVALVSFAWLHPMSQWDCDHCCSLKL</sequence>
<accession>A0A0E0GC43</accession>
<evidence type="ECO:0000313" key="4">
    <source>
        <dbReference type="EnsemblPlants" id="ONIVA02G32810.1"/>
    </source>
</evidence>
<dbReference type="InterPro" id="IPR012677">
    <property type="entry name" value="Nucleotide-bd_a/b_plait_sf"/>
</dbReference>
<evidence type="ECO:0000256" key="1">
    <source>
        <dbReference type="ARBA" id="ARBA00022884"/>
    </source>
</evidence>
<dbReference type="EnsemblPlants" id="ONIVA02G32810.1">
    <property type="protein sequence ID" value="ONIVA02G32810.1"/>
    <property type="gene ID" value="ONIVA02G32810"/>
</dbReference>
<dbReference type="HOGENOM" id="CLU_048669_0_0_1"/>
<name>A0A0E0GC43_ORYNI</name>
<dbReference type="PANTHER" id="PTHR11176">
    <property type="entry name" value="BOULE-RELATED"/>
    <property type="match status" value="1"/>
</dbReference>
<organism evidence="4">
    <name type="scientific">Oryza nivara</name>
    <name type="common">Indian wild rice</name>
    <name type="synonym">Oryza sativa f. spontanea</name>
    <dbReference type="NCBI Taxonomy" id="4536"/>
    <lineage>
        <taxon>Eukaryota</taxon>
        <taxon>Viridiplantae</taxon>
        <taxon>Streptophyta</taxon>
        <taxon>Embryophyta</taxon>
        <taxon>Tracheophyta</taxon>
        <taxon>Spermatophyta</taxon>
        <taxon>Magnoliopsida</taxon>
        <taxon>Liliopsida</taxon>
        <taxon>Poales</taxon>
        <taxon>Poaceae</taxon>
        <taxon>BOP clade</taxon>
        <taxon>Oryzoideae</taxon>
        <taxon>Oryzeae</taxon>
        <taxon>Oryzinae</taxon>
        <taxon>Oryza</taxon>
    </lineage>
</organism>
<reference evidence="4" key="1">
    <citation type="submission" date="2015-04" db="UniProtKB">
        <authorList>
            <consortium name="EnsemblPlants"/>
        </authorList>
    </citation>
    <scope>IDENTIFICATION</scope>
    <source>
        <strain evidence="4">SL10</strain>
    </source>
</reference>
<dbReference type="EnsemblPlants" id="ONIVA02G32810.2">
    <property type="protein sequence ID" value="ONIVA02G32810.2"/>
    <property type="gene ID" value="ONIVA02G32810"/>
</dbReference>
<dbReference type="Pfam" id="PF00076">
    <property type="entry name" value="RRM_1"/>
    <property type="match status" value="1"/>
</dbReference>
<proteinExistence type="predicted"/>
<dbReference type="PROSITE" id="PS50102">
    <property type="entry name" value="RRM"/>
    <property type="match status" value="1"/>
</dbReference>
<dbReference type="CDD" id="cd12384">
    <property type="entry name" value="RRM_RBM24_RBM38_like"/>
    <property type="match status" value="1"/>
</dbReference>
<dbReference type="Gramene" id="ONIVA02G32810.2">
    <property type="protein sequence ID" value="ONIVA02G32810.2"/>
    <property type="gene ID" value="ONIVA02G32810"/>
</dbReference>
<protein>
    <recommendedName>
        <fullName evidence="3">RRM domain-containing protein</fullName>
    </recommendedName>
</protein>
<dbReference type="InterPro" id="IPR000504">
    <property type="entry name" value="RRM_dom"/>
</dbReference>
<dbReference type="Gramene" id="ONIVA02G32810.1">
    <property type="protein sequence ID" value="ONIVA02G32810.1"/>
    <property type="gene ID" value="ONIVA02G32810"/>
</dbReference>
<dbReference type="AlphaFoldDB" id="A0A0E0GC43"/>
<dbReference type="Gene3D" id="3.30.70.330">
    <property type="match status" value="1"/>
</dbReference>
<dbReference type="SUPFAM" id="SSF54928">
    <property type="entry name" value="RNA-binding domain, RBD"/>
    <property type="match status" value="1"/>
</dbReference>
<feature type="domain" description="RRM" evidence="3">
    <location>
        <begin position="37"/>
        <end position="119"/>
    </location>
</feature>
<evidence type="ECO:0000259" key="3">
    <source>
        <dbReference type="PROSITE" id="PS50102"/>
    </source>
</evidence>
<evidence type="ECO:0000313" key="5">
    <source>
        <dbReference type="Proteomes" id="UP000006591"/>
    </source>
</evidence>
<dbReference type="eggNOG" id="KOG0149">
    <property type="taxonomic scope" value="Eukaryota"/>
</dbReference>